<protein>
    <submittedName>
        <fullName evidence="1">Uncharacterized protein</fullName>
    </submittedName>
</protein>
<dbReference type="EMBL" id="JAWDKC010000008">
    <property type="protein sequence ID" value="MDV0444786.1"/>
    <property type="molecule type" value="Genomic_DNA"/>
</dbReference>
<keyword evidence="2" id="KW-1185">Reference proteome</keyword>
<gene>
    <name evidence="1" type="ORF">MmiAt1_03260</name>
</gene>
<accession>A0ABU3VNK1</accession>
<reference evidence="1 2" key="1">
    <citation type="submission" date="2023-06" db="EMBL/GenBank/DDBJ databases">
        <title>Genome sequence of Methanimicrococcus sp. At1.</title>
        <authorList>
            <person name="Protasov E."/>
            <person name="Platt K."/>
            <person name="Poehlein A."/>
            <person name="Daniel R."/>
            <person name="Brune A."/>
        </authorList>
    </citation>
    <scope>NUCLEOTIDE SEQUENCE [LARGE SCALE GENOMIC DNA]</scope>
    <source>
        <strain evidence="1 2">At1</strain>
    </source>
</reference>
<dbReference type="NCBIfam" id="NF047359">
    <property type="entry name" value="CptIN"/>
    <property type="match status" value="1"/>
</dbReference>
<dbReference type="Gene3D" id="3.10.129.130">
    <property type="match status" value="1"/>
</dbReference>
<organism evidence="1 2">
    <name type="scientific">Methanimicrococcus hacksteinii</name>
    <dbReference type="NCBI Taxonomy" id="3028293"/>
    <lineage>
        <taxon>Archaea</taxon>
        <taxon>Methanobacteriati</taxon>
        <taxon>Methanobacteriota</taxon>
        <taxon>Stenosarchaea group</taxon>
        <taxon>Methanomicrobia</taxon>
        <taxon>Methanosarcinales</taxon>
        <taxon>Methanosarcinaceae</taxon>
        <taxon>Methanimicrococcus</taxon>
    </lineage>
</organism>
<name>A0ABU3VNK1_9EURY</name>
<dbReference type="CDD" id="cd17492">
    <property type="entry name" value="toxin_CptN"/>
    <property type="match status" value="1"/>
</dbReference>
<proteinExistence type="predicted"/>
<dbReference type="InterPro" id="IPR058108">
    <property type="entry name" value="CptIN-like"/>
</dbReference>
<evidence type="ECO:0000313" key="1">
    <source>
        <dbReference type="EMBL" id="MDV0444786.1"/>
    </source>
</evidence>
<dbReference type="InterPro" id="IPR053735">
    <property type="entry name" value="Type_III_TA_endoRNase"/>
</dbReference>
<dbReference type="Proteomes" id="UP001272052">
    <property type="component" value="Unassembled WGS sequence"/>
</dbReference>
<sequence length="156" mass="18569">MSGQFYFVSNQYFEDFSDPYLMKNKESLSGTFHDRPCFFAFPDSKCSKLLWLVPVSSKVEKYKSEYQKKCDKYGYCNTIYFCDFLGQERAFLIQNMFPVVESYLSDIYIDVFTQKSVQLRSKDQKKLIRHAKNVLKAHRQKKKIIFVNVDLIQKQL</sequence>
<evidence type="ECO:0000313" key="2">
    <source>
        <dbReference type="Proteomes" id="UP001272052"/>
    </source>
</evidence>
<comment type="caution">
    <text evidence="1">The sequence shown here is derived from an EMBL/GenBank/DDBJ whole genome shotgun (WGS) entry which is preliminary data.</text>
</comment>
<dbReference type="RefSeq" id="WP_318785197.1">
    <property type="nucleotide sequence ID" value="NZ_JAWDKC010000008.1"/>
</dbReference>